<feature type="domain" description="CCD97-like C-terminal" evidence="2">
    <location>
        <begin position="124"/>
        <end position="354"/>
    </location>
</feature>
<feature type="compositionally biased region" description="Low complexity" evidence="1">
    <location>
        <begin position="258"/>
        <end position="274"/>
    </location>
</feature>
<dbReference type="PANTHER" id="PTHR31840:SF1">
    <property type="entry name" value="COILED-COIL DOMAIN-CONTAINING PROTEIN 97"/>
    <property type="match status" value="1"/>
</dbReference>
<evidence type="ECO:0000256" key="1">
    <source>
        <dbReference type="SAM" id="MobiDB-lite"/>
    </source>
</evidence>
<reference evidence="3 4" key="1">
    <citation type="journal article" date="2017" name="Gigascience">
        <title>Genome sequence of the small brown planthopper, Laodelphax striatellus.</title>
        <authorList>
            <person name="Zhu J."/>
            <person name="Jiang F."/>
            <person name="Wang X."/>
            <person name="Yang P."/>
            <person name="Bao Y."/>
            <person name="Zhao W."/>
            <person name="Wang W."/>
            <person name="Lu H."/>
            <person name="Wang Q."/>
            <person name="Cui N."/>
            <person name="Li J."/>
            <person name="Chen X."/>
            <person name="Luo L."/>
            <person name="Yu J."/>
            <person name="Kang L."/>
            <person name="Cui F."/>
        </authorList>
    </citation>
    <scope>NUCLEOTIDE SEQUENCE [LARGE SCALE GENOMIC DNA]</scope>
    <source>
        <strain evidence="3">Lst14</strain>
    </source>
</reference>
<evidence type="ECO:0000313" key="3">
    <source>
        <dbReference type="EMBL" id="RZF44496.1"/>
    </source>
</evidence>
<gene>
    <name evidence="3" type="ORF">LSTR_LSTR002269</name>
</gene>
<proteinExistence type="predicted"/>
<organism evidence="3 4">
    <name type="scientific">Laodelphax striatellus</name>
    <name type="common">Small brown planthopper</name>
    <name type="synonym">Delphax striatella</name>
    <dbReference type="NCBI Taxonomy" id="195883"/>
    <lineage>
        <taxon>Eukaryota</taxon>
        <taxon>Metazoa</taxon>
        <taxon>Ecdysozoa</taxon>
        <taxon>Arthropoda</taxon>
        <taxon>Hexapoda</taxon>
        <taxon>Insecta</taxon>
        <taxon>Pterygota</taxon>
        <taxon>Neoptera</taxon>
        <taxon>Paraneoptera</taxon>
        <taxon>Hemiptera</taxon>
        <taxon>Auchenorrhyncha</taxon>
        <taxon>Fulgoroidea</taxon>
        <taxon>Delphacidae</taxon>
        <taxon>Criomorphinae</taxon>
        <taxon>Laodelphax</taxon>
    </lineage>
</organism>
<dbReference type="STRING" id="195883.A0A482XF46"/>
<evidence type="ECO:0000259" key="2">
    <source>
        <dbReference type="Pfam" id="PF09747"/>
    </source>
</evidence>
<sequence length="401" mass="47050">MEVDGVVNEGKTLVESNDINSEMKLDARQSLRDEILDYLSKSKEAHFKSQQRGEPELEEAEKRSIAEEVLNRSKSIFLSRFGEHILEKHLDYFEICSDEERYEVDFYLQKLRGHKSTNKVRVRNRRFEALKQLVNKGKYFSEYEMKKRNPLLYDHLVGQFLSEDEERERTGIDTTNITFVNLLLEQYDRDQMKKLKKRQEEDEDNQREESDEEDSDADSCNQDEDMDSKSEFNEDHDPKIDKTSLWGETVSDCQKLNSDPSASSSSCSSKQQQSHEPTFASNWNEERLPKVLPDDMLTEEERQLLSEEFRSFMFNSFLEGKDDNFDYKEVDDNSDYDDMDATEMDEEEKYFNSESPEEVTENGVAETSDNCDEIDQCIANLRNEQDDNDLVRKMDGLNQCS</sequence>
<accession>A0A482XF46</accession>
<dbReference type="InParanoid" id="A0A482XF46"/>
<dbReference type="InterPro" id="IPR040233">
    <property type="entry name" value="CCD97-like_C"/>
</dbReference>
<dbReference type="EMBL" id="QKKF02010496">
    <property type="protein sequence ID" value="RZF44496.1"/>
    <property type="molecule type" value="Genomic_DNA"/>
</dbReference>
<dbReference type="InterPro" id="IPR018613">
    <property type="entry name" value="Ccdc97-like"/>
</dbReference>
<feature type="compositionally biased region" description="Basic and acidic residues" evidence="1">
    <location>
        <begin position="284"/>
        <end position="295"/>
    </location>
</feature>
<dbReference type="FunCoup" id="A0A482XF46">
    <property type="interactions" value="1148"/>
</dbReference>
<comment type="caution">
    <text evidence="3">The sequence shown here is derived from an EMBL/GenBank/DDBJ whole genome shotgun (WGS) entry which is preliminary data.</text>
</comment>
<keyword evidence="4" id="KW-1185">Reference proteome</keyword>
<protein>
    <recommendedName>
        <fullName evidence="2">CCD97-like C-terminal domain-containing protein</fullName>
    </recommendedName>
</protein>
<feature type="compositionally biased region" description="Basic and acidic residues" evidence="1">
    <location>
        <begin position="227"/>
        <end position="242"/>
    </location>
</feature>
<dbReference type="AlphaFoldDB" id="A0A482XF46"/>
<dbReference type="OrthoDB" id="333176at2759"/>
<dbReference type="Pfam" id="PF09747">
    <property type="entry name" value="CCD97-like_C"/>
    <property type="match status" value="1"/>
</dbReference>
<dbReference type="Proteomes" id="UP000291343">
    <property type="component" value="Unassembled WGS sequence"/>
</dbReference>
<evidence type="ECO:0000313" key="4">
    <source>
        <dbReference type="Proteomes" id="UP000291343"/>
    </source>
</evidence>
<dbReference type="PANTHER" id="PTHR31840">
    <property type="entry name" value="COILED-COIL DOMAIN-CONTAINING PROTEIN 97"/>
    <property type="match status" value="1"/>
</dbReference>
<feature type="compositionally biased region" description="Acidic residues" evidence="1">
    <location>
        <begin position="201"/>
        <end position="226"/>
    </location>
</feature>
<feature type="region of interest" description="Disordered" evidence="1">
    <location>
        <begin position="194"/>
        <end position="295"/>
    </location>
</feature>
<name>A0A482XF46_LAOST</name>